<comment type="caution">
    <text evidence="1">The sequence shown here is derived from an EMBL/GenBank/DDBJ whole genome shotgun (WGS) entry which is preliminary data.</text>
</comment>
<keyword evidence="2" id="KW-1185">Reference proteome</keyword>
<proteinExistence type="predicted"/>
<name>A0A0V1HWV0_9BILA</name>
<dbReference type="AlphaFoldDB" id="A0A0V1HWV0"/>
<reference evidence="1 2" key="1">
    <citation type="submission" date="2015-01" db="EMBL/GenBank/DDBJ databases">
        <title>Evolution of Trichinella species and genotypes.</title>
        <authorList>
            <person name="Korhonen P.K."/>
            <person name="Edoardo P."/>
            <person name="Giuseppe L.R."/>
            <person name="Gasser R.B."/>
        </authorList>
    </citation>
    <scope>NUCLEOTIDE SEQUENCE [LARGE SCALE GENOMIC DNA]</scope>
    <source>
        <strain evidence="1">ISS1029</strain>
    </source>
</reference>
<dbReference type="Proteomes" id="UP000055024">
    <property type="component" value="Unassembled WGS sequence"/>
</dbReference>
<evidence type="ECO:0000313" key="1">
    <source>
        <dbReference type="EMBL" id="KRZ15256.1"/>
    </source>
</evidence>
<organism evidence="1 2">
    <name type="scientific">Trichinella zimbabwensis</name>
    <dbReference type="NCBI Taxonomy" id="268475"/>
    <lineage>
        <taxon>Eukaryota</taxon>
        <taxon>Metazoa</taxon>
        <taxon>Ecdysozoa</taxon>
        <taxon>Nematoda</taxon>
        <taxon>Enoplea</taxon>
        <taxon>Dorylaimia</taxon>
        <taxon>Trichinellida</taxon>
        <taxon>Trichinellidae</taxon>
        <taxon>Trichinella</taxon>
    </lineage>
</organism>
<accession>A0A0V1HWV0</accession>
<gene>
    <name evidence="1" type="ORF">T11_13942</name>
</gene>
<evidence type="ECO:0000313" key="2">
    <source>
        <dbReference type="Proteomes" id="UP000055024"/>
    </source>
</evidence>
<dbReference type="EMBL" id="JYDP01000019">
    <property type="protein sequence ID" value="KRZ15256.1"/>
    <property type="molecule type" value="Genomic_DNA"/>
</dbReference>
<protein>
    <submittedName>
        <fullName evidence="1">Uncharacterized protein</fullName>
    </submittedName>
</protein>
<sequence>MKAKTVERRLLLQQRRLRDVIRRVLTQLEEAASQTAVKCVLKEMEAQYAKARSERVVWKKRSTEETKSIPQIYDEEAAAASAEPSTFGQFTFFKELGMQSTANGPNAFPDIQEITKM</sequence>